<dbReference type="InterPro" id="IPR036770">
    <property type="entry name" value="Ankyrin_rpt-contain_sf"/>
</dbReference>
<evidence type="ECO:0000256" key="5">
    <source>
        <dbReference type="SAM" id="MobiDB-lite"/>
    </source>
</evidence>
<feature type="region of interest" description="Disordered" evidence="5">
    <location>
        <begin position="79"/>
        <end position="120"/>
    </location>
</feature>
<feature type="repeat" description="ANK" evidence="3">
    <location>
        <begin position="106"/>
        <end position="138"/>
    </location>
</feature>
<dbReference type="Pfam" id="PF13637">
    <property type="entry name" value="Ank_4"/>
    <property type="match status" value="1"/>
</dbReference>
<dbReference type="Pfam" id="PF12796">
    <property type="entry name" value="Ank_2"/>
    <property type="match status" value="2"/>
</dbReference>
<sequence>MNRFNRAEVCEADIRRADEDRSPLHAASADGHYDVVRAIIFQGADLNSVDICGRTPLHVASSNGHLRVVQFLTIHGADRDRADSDGRTPLHMASSNGADLNRADNDGRTPVHAASSNDHRNVVQALIGQRADLNRADNDGRTPLHAASSNGHRNCLQALIGQRADLNRADNDGRPPPHAASSNGHCDVVQALIGQRADLNWADNDGWAPIHVASFNGHLDVVHVLIGHRADLNRNNNDGRKSFQAASSNGHHDVLQILIGQESDPNRANNDGMPPLCTQLIDNGRYPIAVITNVDRASDEDLDNMHLVLGSTGITDIYKVANITPDKEHLEDEYQLSLLRMIENCMEDGDRIYELRTQIEEDYSGSLDIQHGLDEVNQELQHVEKQIERLLTKQQRLLQSKEQLEVQTSRLHELSLQTGSTDWEKSARPSFPAMRPHLVLDPHKLVICIHQNQECYRKEDLVSVVQAIFVGWLLDSNVFDIQGPNGMD</sequence>
<dbReference type="PANTHER" id="PTHR24188">
    <property type="entry name" value="ANKYRIN REPEAT PROTEIN"/>
    <property type="match status" value="1"/>
</dbReference>
<dbReference type="PRINTS" id="PR01415">
    <property type="entry name" value="ANKYRIN"/>
</dbReference>
<reference evidence="7" key="1">
    <citation type="submission" date="2015-02" db="EMBL/GenBank/DDBJ databases">
        <title>Genome sequencing for Strongylocentrotus purpuratus.</title>
        <authorList>
            <person name="Murali S."/>
            <person name="Liu Y."/>
            <person name="Vee V."/>
            <person name="English A."/>
            <person name="Wang M."/>
            <person name="Skinner E."/>
            <person name="Han Y."/>
            <person name="Muzny D.M."/>
            <person name="Worley K.C."/>
            <person name="Gibbs R.A."/>
        </authorList>
    </citation>
    <scope>NUCLEOTIDE SEQUENCE</scope>
</reference>
<dbReference type="AlphaFoldDB" id="A0A7M7PBZ8"/>
<dbReference type="RefSeq" id="XP_030849469.1">
    <property type="nucleotide sequence ID" value="XM_030993609.1"/>
</dbReference>
<name>A0A7M7PBZ8_STRPU</name>
<dbReference type="PANTHER" id="PTHR24188:SF29">
    <property type="entry name" value="GH09064P"/>
    <property type="match status" value="1"/>
</dbReference>
<organism evidence="6 7">
    <name type="scientific">Strongylocentrotus purpuratus</name>
    <name type="common">Purple sea urchin</name>
    <dbReference type="NCBI Taxonomy" id="7668"/>
    <lineage>
        <taxon>Eukaryota</taxon>
        <taxon>Metazoa</taxon>
        <taxon>Echinodermata</taxon>
        <taxon>Eleutherozoa</taxon>
        <taxon>Echinozoa</taxon>
        <taxon>Echinoidea</taxon>
        <taxon>Euechinoidea</taxon>
        <taxon>Echinacea</taxon>
        <taxon>Camarodonta</taxon>
        <taxon>Echinidea</taxon>
        <taxon>Strongylocentrotidae</taxon>
        <taxon>Strongylocentrotus</taxon>
    </lineage>
</organism>
<dbReference type="InterPro" id="IPR002110">
    <property type="entry name" value="Ankyrin_rpt"/>
</dbReference>
<dbReference type="OrthoDB" id="6066131at2759"/>
<keyword evidence="2 3" id="KW-0040">ANK repeat</keyword>
<feature type="repeat" description="ANK" evidence="3">
    <location>
        <begin position="172"/>
        <end position="204"/>
    </location>
</feature>
<evidence type="ECO:0000256" key="2">
    <source>
        <dbReference type="ARBA" id="ARBA00023043"/>
    </source>
</evidence>
<accession>A0A7M7PBZ8</accession>
<evidence type="ECO:0000256" key="1">
    <source>
        <dbReference type="ARBA" id="ARBA00022737"/>
    </source>
</evidence>
<evidence type="ECO:0000256" key="4">
    <source>
        <dbReference type="SAM" id="Coils"/>
    </source>
</evidence>
<evidence type="ECO:0000313" key="7">
    <source>
        <dbReference type="Proteomes" id="UP000007110"/>
    </source>
</evidence>
<protein>
    <submittedName>
        <fullName evidence="6">Uncharacterized protein</fullName>
    </submittedName>
</protein>
<proteinExistence type="predicted"/>
<dbReference type="InParanoid" id="A0A7M7PBZ8"/>
<feature type="compositionally biased region" description="Basic and acidic residues" evidence="5">
    <location>
        <begin position="79"/>
        <end position="88"/>
    </location>
</feature>
<reference evidence="6" key="2">
    <citation type="submission" date="2021-01" db="UniProtKB">
        <authorList>
            <consortium name="EnsemblMetazoa"/>
        </authorList>
    </citation>
    <scope>IDENTIFICATION</scope>
</reference>
<dbReference type="PROSITE" id="PS50088">
    <property type="entry name" value="ANK_REPEAT"/>
    <property type="match status" value="7"/>
</dbReference>
<feature type="coiled-coil region" evidence="4">
    <location>
        <begin position="373"/>
        <end position="407"/>
    </location>
</feature>
<dbReference type="KEGG" id="spu:105446809"/>
<feature type="repeat" description="ANK" evidence="3">
    <location>
        <begin position="238"/>
        <end position="270"/>
    </location>
</feature>
<evidence type="ECO:0000313" key="6">
    <source>
        <dbReference type="EnsemblMetazoa" id="XP_030849469"/>
    </source>
</evidence>
<keyword evidence="7" id="KW-1185">Reference proteome</keyword>
<dbReference type="GeneID" id="105446809"/>
<keyword evidence="4" id="KW-0175">Coiled coil</keyword>
<feature type="repeat" description="ANK" evidence="3">
    <location>
        <begin position="205"/>
        <end position="237"/>
    </location>
</feature>
<dbReference type="SUPFAM" id="SSF48403">
    <property type="entry name" value="Ankyrin repeat"/>
    <property type="match status" value="1"/>
</dbReference>
<feature type="repeat" description="ANK" evidence="3">
    <location>
        <begin position="19"/>
        <end position="51"/>
    </location>
</feature>
<dbReference type="PROSITE" id="PS50297">
    <property type="entry name" value="ANK_REP_REGION"/>
    <property type="match status" value="6"/>
</dbReference>
<keyword evidence="1" id="KW-0677">Repeat</keyword>
<feature type="repeat" description="ANK" evidence="3">
    <location>
        <begin position="52"/>
        <end position="84"/>
    </location>
</feature>
<feature type="repeat" description="ANK" evidence="3">
    <location>
        <begin position="139"/>
        <end position="171"/>
    </location>
</feature>
<evidence type="ECO:0000256" key="3">
    <source>
        <dbReference type="PROSITE-ProRule" id="PRU00023"/>
    </source>
</evidence>
<dbReference type="EnsemblMetazoa" id="XM_030993609">
    <property type="protein sequence ID" value="XP_030849469"/>
    <property type="gene ID" value="LOC105446809"/>
</dbReference>
<dbReference type="SMART" id="SM00248">
    <property type="entry name" value="ANK"/>
    <property type="match status" value="8"/>
</dbReference>
<dbReference type="Proteomes" id="UP000007110">
    <property type="component" value="Unassembled WGS sequence"/>
</dbReference>
<dbReference type="Gene3D" id="1.25.40.20">
    <property type="entry name" value="Ankyrin repeat-containing domain"/>
    <property type="match status" value="4"/>
</dbReference>